<feature type="transmembrane region" description="Helical" evidence="7">
    <location>
        <begin position="270"/>
        <end position="288"/>
    </location>
</feature>
<keyword evidence="5 7" id="KW-1133">Transmembrane helix</keyword>
<keyword evidence="4 7" id="KW-0812">Transmembrane</keyword>
<dbReference type="CDD" id="cd06173">
    <property type="entry name" value="MFS_MefA_like"/>
    <property type="match status" value="1"/>
</dbReference>
<evidence type="ECO:0000256" key="7">
    <source>
        <dbReference type="SAM" id="Phobius"/>
    </source>
</evidence>
<keyword evidence="9" id="KW-1185">Reference proteome</keyword>
<comment type="subcellular location">
    <subcellularLocation>
        <location evidence="1">Cell membrane</location>
        <topology evidence="1">Multi-pass membrane protein</topology>
    </subcellularLocation>
</comment>
<dbReference type="InterPro" id="IPR011701">
    <property type="entry name" value="MFS"/>
</dbReference>
<dbReference type="InterPro" id="IPR036259">
    <property type="entry name" value="MFS_trans_sf"/>
</dbReference>
<evidence type="ECO:0000256" key="3">
    <source>
        <dbReference type="ARBA" id="ARBA00022475"/>
    </source>
</evidence>
<feature type="transmembrane region" description="Helical" evidence="7">
    <location>
        <begin position="383"/>
        <end position="403"/>
    </location>
</feature>
<dbReference type="Gene3D" id="1.20.1250.20">
    <property type="entry name" value="MFS general substrate transporter like domains"/>
    <property type="match status" value="1"/>
</dbReference>
<feature type="transmembrane region" description="Helical" evidence="7">
    <location>
        <begin position="186"/>
        <end position="204"/>
    </location>
</feature>
<organism evidence="8 9">
    <name type="scientific">Paraburkholderia strydomiana</name>
    <dbReference type="NCBI Taxonomy" id="1245417"/>
    <lineage>
        <taxon>Bacteria</taxon>
        <taxon>Pseudomonadati</taxon>
        <taxon>Pseudomonadota</taxon>
        <taxon>Betaproteobacteria</taxon>
        <taxon>Burkholderiales</taxon>
        <taxon>Burkholderiaceae</taxon>
        <taxon>Paraburkholderia</taxon>
    </lineage>
</organism>
<evidence type="ECO:0000256" key="2">
    <source>
        <dbReference type="ARBA" id="ARBA00022448"/>
    </source>
</evidence>
<dbReference type="Pfam" id="PF07690">
    <property type="entry name" value="MFS_1"/>
    <property type="match status" value="1"/>
</dbReference>
<reference evidence="8 9" key="1">
    <citation type="journal article" date="2024" name="Chem. Sci.">
        <title>Discovery of megapolipeptins by genome mining of a Burkholderiales bacteria collection.</title>
        <authorList>
            <person name="Paulo B.S."/>
            <person name="Recchia M.J.J."/>
            <person name="Lee S."/>
            <person name="Fergusson C.H."/>
            <person name="Romanowski S.B."/>
            <person name="Hernandez A."/>
            <person name="Krull N."/>
            <person name="Liu D.Y."/>
            <person name="Cavanagh H."/>
            <person name="Bos A."/>
            <person name="Gray C.A."/>
            <person name="Murphy B.T."/>
            <person name="Linington R.G."/>
            <person name="Eustaquio A.S."/>
        </authorList>
    </citation>
    <scope>NUCLEOTIDE SEQUENCE [LARGE SCALE GENOMIC DNA]</scope>
    <source>
        <strain evidence="8 9">RL17-350-BIC-E</strain>
    </source>
</reference>
<evidence type="ECO:0000313" key="8">
    <source>
        <dbReference type="EMBL" id="MFM0720725.1"/>
    </source>
</evidence>
<evidence type="ECO:0000256" key="5">
    <source>
        <dbReference type="ARBA" id="ARBA00022989"/>
    </source>
</evidence>
<keyword evidence="6 7" id="KW-0472">Membrane</keyword>
<keyword evidence="3" id="KW-1003">Cell membrane</keyword>
<evidence type="ECO:0000256" key="1">
    <source>
        <dbReference type="ARBA" id="ARBA00004651"/>
    </source>
</evidence>
<evidence type="ECO:0000256" key="4">
    <source>
        <dbReference type="ARBA" id="ARBA00022692"/>
    </source>
</evidence>
<protein>
    <submittedName>
        <fullName evidence="8">MFS transporter</fullName>
    </submittedName>
</protein>
<dbReference type="EMBL" id="JAQQCL010000033">
    <property type="protein sequence ID" value="MFM0720725.1"/>
    <property type="molecule type" value="Genomic_DNA"/>
</dbReference>
<feature type="transmembrane region" description="Helical" evidence="7">
    <location>
        <begin position="93"/>
        <end position="111"/>
    </location>
</feature>
<dbReference type="PANTHER" id="PTHR23513:SF9">
    <property type="entry name" value="ENTEROBACTIN EXPORTER ENTS"/>
    <property type="match status" value="1"/>
</dbReference>
<evidence type="ECO:0000256" key="6">
    <source>
        <dbReference type="ARBA" id="ARBA00023136"/>
    </source>
</evidence>
<comment type="caution">
    <text evidence="8">The sequence shown here is derived from an EMBL/GenBank/DDBJ whole genome shotgun (WGS) entry which is preliminary data.</text>
</comment>
<accession>A0ABW9ENT6</accession>
<dbReference type="Proteomes" id="UP001629392">
    <property type="component" value="Unassembled WGS sequence"/>
</dbReference>
<feature type="transmembrane region" description="Helical" evidence="7">
    <location>
        <begin position="60"/>
        <end position="81"/>
    </location>
</feature>
<feature type="transmembrane region" description="Helical" evidence="7">
    <location>
        <begin position="300"/>
        <end position="316"/>
    </location>
</feature>
<feature type="transmembrane region" description="Helical" evidence="7">
    <location>
        <begin position="233"/>
        <end position="258"/>
    </location>
</feature>
<evidence type="ECO:0000313" key="9">
    <source>
        <dbReference type="Proteomes" id="UP001629392"/>
    </source>
</evidence>
<sequence>MTPSRDTPSPAMQTGADDVSSLLRHAPLTRFLIARMGSISAQQMLMLAISWHMYDLTSSAWDLGLVGLFQFVPGLATTLIAGHCADRLHRGRMVAACLALQAVAATLLSISTASHSITRDALLALSLALGAIRPFQMAGQQALLPMLVPPKLLARSMALSTVVQQISVIAGPALGGILFAVSVVTVYLSSAVLFCMSAVMYALVRYDHTPPPREPVTADSILAGLRFIWSNPLLLGAISLDLFAVLFGGATALLPVYARQVLHVGPQGLGLLRSAPAVGALCVGLFLARRAIVSGVGRKLLIAVAIYGLSIVGFGLSRWFPVSLFLLAISGGADTISVIVRQTLIQLETPDRMRGRVAAVNTLFIGASNQLGEFESGVTATGLGVIGSVVAGGLATIVVSLAWSRLFKPLARRDALH</sequence>
<dbReference type="PANTHER" id="PTHR23513">
    <property type="entry name" value="INTEGRAL MEMBRANE EFFLUX PROTEIN-RELATED"/>
    <property type="match status" value="1"/>
</dbReference>
<gene>
    <name evidence="8" type="ORF">PQQ73_30875</name>
</gene>
<keyword evidence="2" id="KW-0813">Transport</keyword>
<dbReference type="SUPFAM" id="SSF103473">
    <property type="entry name" value="MFS general substrate transporter"/>
    <property type="match status" value="1"/>
</dbReference>
<name>A0ABW9ENT6_9BURK</name>
<proteinExistence type="predicted"/>